<organism evidence="1 2">
    <name type="scientific">Petrolisthes cinctipes</name>
    <name type="common">Flat porcelain crab</name>
    <dbReference type="NCBI Taxonomy" id="88211"/>
    <lineage>
        <taxon>Eukaryota</taxon>
        <taxon>Metazoa</taxon>
        <taxon>Ecdysozoa</taxon>
        <taxon>Arthropoda</taxon>
        <taxon>Crustacea</taxon>
        <taxon>Multicrustacea</taxon>
        <taxon>Malacostraca</taxon>
        <taxon>Eumalacostraca</taxon>
        <taxon>Eucarida</taxon>
        <taxon>Decapoda</taxon>
        <taxon>Pleocyemata</taxon>
        <taxon>Anomura</taxon>
        <taxon>Galatheoidea</taxon>
        <taxon>Porcellanidae</taxon>
        <taxon>Petrolisthes</taxon>
    </lineage>
</organism>
<name>A0AAE1L2H1_PETCI</name>
<proteinExistence type="predicted"/>
<gene>
    <name evidence="1" type="ORF">Pcinc_005629</name>
</gene>
<sequence>MKERVKEVSEGEKGVNEKRLYHLPSCDTCLPRLSPVACLSHLPPSPLTPGSLAILSPATLRNQGVSFLPHQPSTFHFCIHEDQRCLFPSPVYLLPPPIIHFLPSISFLFSPVLFLLSPISFLVPYVPCLSSPALFLIPATSCLPFSSPLPISRLPAFPCLSFASHLPLTYYTYELLLTSHVCTPTELITDAAVGRIHESS</sequence>
<evidence type="ECO:0000313" key="1">
    <source>
        <dbReference type="EMBL" id="KAK3890425.1"/>
    </source>
</evidence>
<dbReference type="Proteomes" id="UP001286313">
    <property type="component" value="Unassembled WGS sequence"/>
</dbReference>
<evidence type="ECO:0000313" key="2">
    <source>
        <dbReference type="Proteomes" id="UP001286313"/>
    </source>
</evidence>
<comment type="caution">
    <text evidence="1">The sequence shown here is derived from an EMBL/GenBank/DDBJ whole genome shotgun (WGS) entry which is preliminary data.</text>
</comment>
<reference evidence="1" key="1">
    <citation type="submission" date="2023-10" db="EMBL/GenBank/DDBJ databases">
        <title>Genome assemblies of two species of porcelain crab, Petrolisthes cinctipes and Petrolisthes manimaculis (Anomura: Porcellanidae).</title>
        <authorList>
            <person name="Angst P."/>
        </authorList>
    </citation>
    <scope>NUCLEOTIDE SEQUENCE</scope>
    <source>
        <strain evidence="1">PB745_01</strain>
        <tissue evidence="1">Gill</tissue>
    </source>
</reference>
<dbReference type="EMBL" id="JAWQEG010000423">
    <property type="protein sequence ID" value="KAK3890425.1"/>
    <property type="molecule type" value="Genomic_DNA"/>
</dbReference>
<keyword evidence="2" id="KW-1185">Reference proteome</keyword>
<accession>A0AAE1L2H1</accession>
<protein>
    <submittedName>
        <fullName evidence="1">Uncharacterized protein</fullName>
    </submittedName>
</protein>
<dbReference type="AlphaFoldDB" id="A0AAE1L2H1"/>